<reference evidence="17" key="1">
    <citation type="submission" date="2020-03" db="EMBL/GenBank/DDBJ databases">
        <title>Studies in the Genomics of Life Span.</title>
        <authorList>
            <person name="Glass D."/>
        </authorList>
    </citation>
    <scope>NUCLEOTIDE SEQUENCE</scope>
    <source>
        <strain evidence="17">LTLLF</strain>
        <tissue evidence="17">Muscle</tissue>
    </source>
</reference>
<evidence type="ECO:0000256" key="2">
    <source>
        <dbReference type="ARBA" id="ARBA00005766"/>
    </source>
</evidence>
<dbReference type="EMBL" id="JAATJU010016900">
    <property type="protein sequence ID" value="KAH0517165.1"/>
    <property type="molecule type" value="Genomic_DNA"/>
</dbReference>
<evidence type="ECO:0000256" key="15">
    <source>
        <dbReference type="ARBA" id="ARBA00047059"/>
    </source>
</evidence>
<evidence type="ECO:0000256" key="6">
    <source>
        <dbReference type="ARBA" id="ARBA00022824"/>
    </source>
</evidence>
<keyword evidence="5" id="KW-0812">Transmembrane</keyword>
<keyword evidence="4" id="KW-0633">Potassium transport</keyword>
<dbReference type="Proteomes" id="UP000710432">
    <property type="component" value="Unassembled WGS sequence"/>
</dbReference>
<evidence type="ECO:0000256" key="12">
    <source>
        <dbReference type="ARBA" id="ARBA00023303"/>
    </source>
</evidence>
<dbReference type="GO" id="GO:0005267">
    <property type="term" value="F:potassium channel activity"/>
    <property type="evidence" value="ECO:0007669"/>
    <property type="project" value="UniProtKB-KW"/>
</dbReference>
<comment type="caution">
    <text evidence="17">The sequence shown here is derived from an EMBL/GenBank/DDBJ whole genome shotgun (WGS) entry which is preliminary data.</text>
</comment>
<keyword evidence="9" id="KW-1133">Transmembrane helix</keyword>
<keyword evidence="12" id="KW-0407">Ion channel</keyword>
<gene>
    <name evidence="17" type="ORF">LTLLF_121755</name>
</gene>
<evidence type="ECO:0000256" key="10">
    <source>
        <dbReference type="ARBA" id="ARBA00023065"/>
    </source>
</evidence>
<sequence length="176" mass="20062">MDYLWDDLTLSFSRTSMFPFFDIAHYLVSVMALKQRPGAGGAVVTSCEQLLKGDWKPTGIEWLKMSFPSKVTLLGSVLFTLQHTQHLAMSKHDLMFLYTIFLLTVKVRMMMTKSIPMTFSPFEDILSRMLFGWQQQFLWGEKKPDVKPSSNGTASSVSKPTTEELDAAKRHAKKED</sequence>
<evidence type="ECO:0000313" key="17">
    <source>
        <dbReference type="EMBL" id="KAH0517165.1"/>
    </source>
</evidence>
<evidence type="ECO:0000256" key="11">
    <source>
        <dbReference type="ARBA" id="ARBA00023136"/>
    </source>
</evidence>
<feature type="compositionally biased region" description="Polar residues" evidence="16">
    <location>
        <begin position="148"/>
        <end position="160"/>
    </location>
</feature>
<keyword evidence="3" id="KW-0813">Transport</keyword>
<evidence type="ECO:0000256" key="16">
    <source>
        <dbReference type="SAM" id="MobiDB-lite"/>
    </source>
</evidence>
<dbReference type="Pfam" id="PF05197">
    <property type="entry name" value="TRIC"/>
    <property type="match status" value="1"/>
</dbReference>
<keyword evidence="6" id="KW-0256">Endoplasmic reticulum</keyword>
<evidence type="ECO:0000256" key="3">
    <source>
        <dbReference type="ARBA" id="ARBA00022448"/>
    </source>
</evidence>
<keyword evidence="7" id="KW-0631">Potassium channel</keyword>
<organism evidence="17 18">
    <name type="scientific">Microtus ochrogaster</name>
    <name type="common">Prairie vole</name>
    <dbReference type="NCBI Taxonomy" id="79684"/>
    <lineage>
        <taxon>Eukaryota</taxon>
        <taxon>Metazoa</taxon>
        <taxon>Chordata</taxon>
        <taxon>Craniata</taxon>
        <taxon>Vertebrata</taxon>
        <taxon>Euteleostomi</taxon>
        <taxon>Mammalia</taxon>
        <taxon>Eutheria</taxon>
        <taxon>Euarchontoglires</taxon>
        <taxon>Glires</taxon>
        <taxon>Rodentia</taxon>
        <taxon>Myomorpha</taxon>
        <taxon>Muroidea</taxon>
        <taxon>Cricetidae</taxon>
        <taxon>Arvicolinae</taxon>
        <taxon>Microtus</taxon>
    </lineage>
</organism>
<keyword evidence="8" id="KW-0630">Potassium</keyword>
<dbReference type="InterPro" id="IPR007866">
    <property type="entry name" value="TRIC_channel"/>
</dbReference>
<name>A0A8J6KX67_MICOH</name>
<keyword evidence="10" id="KW-0406">Ion transport</keyword>
<comment type="function">
    <text evidence="14">Intracellular monovalent cation channel required for maintenance of rapid intracellular calcium release. Acts as a potassium counter-ion channel that functions in synchronization with calcium release from intracellular stores. Activated by increased cytosolic Ca(2+) levels.</text>
</comment>
<evidence type="ECO:0000256" key="1">
    <source>
        <dbReference type="ARBA" id="ARBA00004477"/>
    </source>
</evidence>
<evidence type="ECO:0000256" key="5">
    <source>
        <dbReference type="ARBA" id="ARBA00022692"/>
    </source>
</evidence>
<comment type="subcellular location">
    <subcellularLocation>
        <location evidence="1">Endoplasmic reticulum membrane</location>
        <topology evidence="1">Multi-pass membrane protein</topology>
    </subcellularLocation>
</comment>
<accession>A0A8J6KX67</accession>
<evidence type="ECO:0000256" key="4">
    <source>
        <dbReference type="ARBA" id="ARBA00022538"/>
    </source>
</evidence>
<keyword evidence="11" id="KW-0472">Membrane</keyword>
<comment type="similarity">
    <text evidence="2">Belongs to the TMEM38 family.</text>
</comment>
<dbReference type="GO" id="GO:0005789">
    <property type="term" value="C:endoplasmic reticulum membrane"/>
    <property type="evidence" value="ECO:0007669"/>
    <property type="project" value="UniProtKB-SubCell"/>
</dbReference>
<evidence type="ECO:0000256" key="8">
    <source>
        <dbReference type="ARBA" id="ARBA00022958"/>
    </source>
</evidence>
<evidence type="ECO:0000256" key="14">
    <source>
        <dbReference type="ARBA" id="ARBA00045968"/>
    </source>
</evidence>
<comment type="subunit">
    <text evidence="15">Homotrimer; conformation seems to be controled by binding to diacylglycerol (DAG).</text>
</comment>
<feature type="compositionally biased region" description="Basic and acidic residues" evidence="16">
    <location>
        <begin position="166"/>
        <end position="176"/>
    </location>
</feature>
<evidence type="ECO:0000313" key="18">
    <source>
        <dbReference type="Proteomes" id="UP000710432"/>
    </source>
</evidence>
<comment type="catalytic activity">
    <reaction evidence="13">
        <text>K(+)(in) = K(+)(out)</text>
        <dbReference type="Rhea" id="RHEA:29463"/>
        <dbReference type="ChEBI" id="CHEBI:29103"/>
    </reaction>
</comment>
<proteinExistence type="inferred from homology"/>
<evidence type="ECO:0000256" key="7">
    <source>
        <dbReference type="ARBA" id="ARBA00022826"/>
    </source>
</evidence>
<dbReference type="AlphaFoldDB" id="A0A8J6KX67"/>
<evidence type="ECO:0000256" key="9">
    <source>
        <dbReference type="ARBA" id="ARBA00022989"/>
    </source>
</evidence>
<dbReference type="PANTHER" id="PTHR12454:SF5">
    <property type="entry name" value="TRIMERIC INTRACELLULAR CATION CHANNEL TYPE B"/>
    <property type="match status" value="1"/>
</dbReference>
<dbReference type="PANTHER" id="PTHR12454">
    <property type="entry name" value="TRIMERIC INTRACELLULAR CATION CHANNEL"/>
    <property type="match status" value="1"/>
</dbReference>
<protein>
    <submittedName>
        <fullName evidence="17">Trimeric intracellular cation channel type B</fullName>
    </submittedName>
</protein>
<feature type="region of interest" description="Disordered" evidence="16">
    <location>
        <begin position="142"/>
        <end position="176"/>
    </location>
</feature>
<dbReference type="GO" id="GO:0042802">
    <property type="term" value="F:identical protein binding"/>
    <property type="evidence" value="ECO:0007669"/>
    <property type="project" value="InterPro"/>
</dbReference>
<evidence type="ECO:0000256" key="13">
    <source>
        <dbReference type="ARBA" id="ARBA00034430"/>
    </source>
</evidence>